<accession>A0A8I4A004</accession>
<name>A0A8I4A004_CALJA</name>
<reference evidence="1 2" key="1">
    <citation type="submission" date="2009-03" db="EMBL/GenBank/DDBJ databases">
        <authorList>
            <person name="Warren W."/>
            <person name="Ye L."/>
            <person name="Minx P."/>
            <person name="Worley K."/>
            <person name="Gibbs R."/>
            <person name="Wilson R.K."/>
        </authorList>
    </citation>
    <scope>NUCLEOTIDE SEQUENCE [LARGE SCALE GENOMIC DNA]</scope>
</reference>
<organism evidence="1 2">
    <name type="scientific">Callithrix jacchus</name>
    <name type="common">White-tufted-ear marmoset</name>
    <name type="synonym">Simia Jacchus</name>
    <dbReference type="NCBI Taxonomy" id="9483"/>
    <lineage>
        <taxon>Eukaryota</taxon>
        <taxon>Metazoa</taxon>
        <taxon>Chordata</taxon>
        <taxon>Craniata</taxon>
        <taxon>Vertebrata</taxon>
        <taxon>Euteleostomi</taxon>
        <taxon>Mammalia</taxon>
        <taxon>Eutheria</taxon>
        <taxon>Euarchontoglires</taxon>
        <taxon>Primates</taxon>
        <taxon>Haplorrhini</taxon>
        <taxon>Platyrrhini</taxon>
        <taxon>Cebidae</taxon>
        <taxon>Callitrichinae</taxon>
        <taxon>Callithrix</taxon>
        <taxon>Callithrix</taxon>
    </lineage>
</organism>
<evidence type="ECO:0000313" key="1">
    <source>
        <dbReference type="Ensembl" id="ENSCJAP00000083700.1"/>
    </source>
</evidence>
<reference evidence="1" key="2">
    <citation type="submission" date="2025-08" db="UniProtKB">
        <authorList>
            <consortium name="Ensembl"/>
        </authorList>
    </citation>
    <scope>IDENTIFICATION</scope>
</reference>
<proteinExistence type="predicted"/>
<keyword evidence="2" id="KW-1185">Reference proteome</keyword>
<dbReference type="AlphaFoldDB" id="A0A8I4A004"/>
<evidence type="ECO:0000313" key="2">
    <source>
        <dbReference type="Proteomes" id="UP000008225"/>
    </source>
</evidence>
<dbReference type="GeneTree" id="ENSGT01130000278632"/>
<reference evidence="1" key="3">
    <citation type="submission" date="2025-09" db="UniProtKB">
        <authorList>
            <consortium name="Ensembl"/>
        </authorList>
    </citation>
    <scope>IDENTIFICATION</scope>
</reference>
<sequence length="123" mass="13687">MPFDPSIPLLGICPVENKSFYYKDTHGPGAVAHACNPSTLGGRGRWITRSRDRDHPGQYGETPSLLKIQKISWAWWRVPVIPATWEAEVGGSLKPGRLRLQGAKIASLHSSLDDIARSWLEKK</sequence>
<dbReference type="Ensembl" id="ENSCJAT00000148049.1">
    <property type="protein sequence ID" value="ENSCJAP00000083700.1"/>
    <property type="gene ID" value="ENSCJAG00000081215.1"/>
</dbReference>
<dbReference type="Proteomes" id="UP000008225">
    <property type="component" value="Chromosome 3"/>
</dbReference>
<protein>
    <submittedName>
        <fullName evidence="1">Uncharacterized protein</fullName>
    </submittedName>
</protein>